<reference evidence="2" key="2">
    <citation type="submission" date="2021-05" db="EMBL/GenBank/DDBJ databases">
        <authorList>
            <person name="Pain A."/>
        </authorList>
    </citation>
    <scope>NUCLEOTIDE SEQUENCE</scope>
    <source>
        <strain evidence="2">1802A</strain>
    </source>
</reference>
<dbReference type="EMBL" id="JAHBMH010000062">
    <property type="protein sequence ID" value="KAK1934708.1"/>
    <property type="molecule type" value="Genomic_DNA"/>
</dbReference>
<dbReference type="GO" id="GO:0006623">
    <property type="term" value="P:protein targeting to vacuole"/>
    <property type="evidence" value="ECO:0007669"/>
    <property type="project" value="InterPro"/>
</dbReference>
<feature type="region of interest" description="Disordered" evidence="1">
    <location>
        <begin position="339"/>
        <end position="358"/>
    </location>
</feature>
<feature type="compositionally biased region" description="Polar residues" evidence="1">
    <location>
        <begin position="115"/>
        <end position="126"/>
    </location>
</feature>
<dbReference type="Pfam" id="PF23556">
    <property type="entry name" value="TPR_Vps41"/>
    <property type="match status" value="1"/>
</dbReference>
<proteinExistence type="predicted"/>
<comment type="caution">
    <text evidence="2">The sequence shown here is derived from an EMBL/GenBank/DDBJ whole genome shotgun (WGS) entry which is preliminary data.</text>
</comment>
<evidence type="ECO:0000313" key="2">
    <source>
        <dbReference type="EMBL" id="KAK1934708.1"/>
    </source>
</evidence>
<keyword evidence="3" id="KW-1185">Reference proteome</keyword>
<dbReference type="InterPro" id="IPR045111">
    <property type="entry name" value="Vps41/Vps8"/>
</dbReference>
<dbReference type="GO" id="GO:0005770">
    <property type="term" value="C:late endosome"/>
    <property type="evidence" value="ECO:0007669"/>
    <property type="project" value="TreeGrafter"/>
</dbReference>
<sequence length="1863" mass="208345">MSYKSLEELLVVDDLSDDSDVDPSDASCSNLTDNTLCTPDYNDLINAILHDKDLDSESESAIESVSPSFVKRRNTIASSEDEGNQKCQDSEDDSPRLLGALFGRLPSHETERVSQSDTHVNINDSKYSNDKPTLAPSHIATEIAGHGSNALLATTDSPQRSAGCRCHITCHGAISRLMETCGPVFPTLSTVVRQQLMTPANLHKVSYICSRNPAESDGEHASVGPYTSSEPDGTLDEFGRLESCKHCLNDLGIPYKTLKLPGKSSILLRRRHNVSDALERLGLFKDGLLTVDHKTLTSIGASSADTVPLSCMATNNQLLVAGTSTGSILIGDIYNHNNERQFAPNGEPTQHKDASSGQLDWQEIDKQGDTSVTYVDVQCESNWICGGYGNGMVKLMHSKSVVHRKTLESQKTDAVETTSAADRVGHSRGFGLMADAVSSALGGFKKSGSHVLCSAKVFSEAVKLCKFTIVDSHEEILCASKNSIALLSYSKTVMSHNLHVNPLQSFNTNVLENDDIVDIACLSSNPQYKYITGMSLGGWVAIATTTKCVVISTQPELSILFRVPFNDYSKKLGDGTLAIFPSITWMVLNNSGDIKPLLLIMLGNRLSFTLCDAHVGKRSGSSVVCTNVAYMKFGTMIRNIRIVSRDMFVAIDVENMLHVVQVNIFNSVMYYDIVRSFDLGFEFVADSLWPGMDNISSAISVQTRTIKMVANSYKKFSGLVSELFQGKRNESFFELRLASLYVLTTKGIWSSEIHSWIKAIGDLTAIKKFSESLAICQALEQGLVPGLLDYKAYIEYIQKVIVYVLHQSSAHIIRLYKLIDSSSINLFDDNDEEWPDNVRDDITSQIESLCCSMFDVCICMDMYDCLNDLIHRCFATLKIDHMFVKYVLLNYFKGRLDLAQLKPDIFETIFDVYDKVLDYIHNTFLCNTDGIEDCIVFLRGQVELQQNALCTMPVSNRACDFDEHIVVYEILCNHLSNLYAFCSKNDIPFSKERAVCRLSKHSQWHCFVYCPELIGSDISLALDILCSEALNKIESSRSSLTPSSDLGLGALWNNTEDRFVIRVLYSILNSCLTFENYGLAPEDNVSNFCKVLGYITFSGTFKPSFPMASDLRYARPELEYDDDVIDFENLDRLSFLTTYVVNSSPCILQMLMATSPRLLFTCLANLFLKCDSVFEEQHDILGSKIDVFNFLLNVLIGCLTRLEESQSTFGIRQILSMFVLGVSVYSDSFYLDMRTQAVAMYVLVTEIGDIDYDPFVNPVPLPTKELMLADGSFNDSYYFNTFCKKSDDLFENIRQFNISRTTTCALLRTYIRKTLFTIYRKFDCQSSWTRNAHFTNIKRLCSGLAPFVHDFETRFLLCEVIGDYENVICTYESVGSHKVFPYLQQCLQYIKSGPSPPDHKVSQLLLLDPLLQKEFVMVLMKNLPRLISVNLKSSTDLLVEIFSMPNIANVFNDKALQFSQDMLLRTLKDFPELQLVVLGALLDMESGNIPTEEYFNQYLRLLSRHDKKSICQFFKRQKTLNISSCLEICMSAGIHDAVAYLLMRAGDFEGAAHWIIKAFQSATSDLEMCKRLVSDARDMCVTFSEFMAYDTFESIWFGILRAVVTDMADADADALIEEVFNVGILKFTKLTNALLELEKYDSVRVAMLKKSLEKLLYDLECQTFMVNSSSLMSTTVLNQEFRRSLACNKRGVVVNVSDDAKTACVQCNICMRDLLLTPMLEITDCTTNGQGSADTTSNNSPQKADLGISNLSPFENHLGVIYTLPSLPNKPDGEASIGCPPSVRIANIYQDRLSTFVNKKASSNSNRATWNFATLGIAPQFVPWLESQMQNEMTSLQPINIFWCGHVFHVACTPSRCPTCYSD</sequence>
<feature type="region of interest" description="Disordered" evidence="1">
    <location>
        <begin position="108"/>
        <end position="133"/>
    </location>
</feature>
<evidence type="ECO:0000313" key="3">
    <source>
        <dbReference type="Proteomes" id="UP001195914"/>
    </source>
</evidence>
<dbReference type="Pfam" id="PF23410">
    <property type="entry name" value="Beta-prop_VPS8"/>
    <property type="match status" value="1"/>
</dbReference>
<dbReference type="Proteomes" id="UP001195914">
    <property type="component" value="Unassembled WGS sequence"/>
</dbReference>
<reference evidence="2" key="1">
    <citation type="journal article" date="2014" name="Nucleic Acids Res.">
        <title>The evolutionary dynamics of variant antigen genes in Babesia reveal a history of genomic innovation underlying host-parasite interaction.</title>
        <authorList>
            <person name="Jackson A.P."/>
            <person name="Otto T.D."/>
            <person name="Darby A."/>
            <person name="Ramaprasad A."/>
            <person name="Xia D."/>
            <person name="Echaide I.E."/>
            <person name="Farber M."/>
            <person name="Gahlot S."/>
            <person name="Gamble J."/>
            <person name="Gupta D."/>
            <person name="Gupta Y."/>
            <person name="Jackson L."/>
            <person name="Malandrin L."/>
            <person name="Malas T.B."/>
            <person name="Moussa E."/>
            <person name="Nair M."/>
            <person name="Reid A.J."/>
            <person name="Sanders M."/>
            <person name="Sharma J."/>
            <person name="Tracey A."/>
            <person name="Quail M.A."/>
            <person name="Weir W."/>
            <person name="Wastling J.M."/>
            <person name="Hall N."/>
            <person name="Willadsen P."/>
            <person name="Lingelbach K."/>
            <person name="Shiels B."/>
            <person name="Tait A."/>
            <person name="Berriman M."/>
            <person name="Allred D.R."/>
            <person name="Pain A."/>
        </authorList>
    </citation>
    <scope>NUCLEOTIDE SEQUENCE</scope>
    <source>
        <strain evidence="2">1802A</strain>
    </source>
</reference>
<dbReference type="GO" id="GO:0030897">
    <property type="term" value="C:HOPS complex"/>
    <property type="evidence" value="ECO:0007669"/>
    <property type="project" value="TreeGrafter"/>
</dbReference>
<name>A0AAD9GA62_BABDI</name>
<gene>
    <name evidence="2" type="ORF">X943_000242</name>
</gene>
<evidence type="ECO:0008006" key="4">
    <source>
        <dbReference type="Google" id="ProtNLM"/>
    </source>
</evidence>
<accession>A0AAD9GA62</accession>
<organism evidence="2 3">
    <name type="scientific">Babesia divergens</name>
    <dbReference type="NCBI Taxonomy" id="32595"/>
    <lineage>
        <taxon>Eukaryota</taxon>
        <taxon>Sar</taxon>
        <taxon>Alveolata</taxon>
        <taxon>Apicomplexa</taxon>
        <taxon>Aconoidasida</taxon>
        <taxon>Piroplasmida</taxon>
        <taxon>Babesiidae</taxon>
        <taxon>Babesia</taxon>
    </lineage>
</organism>
<dbReference type="GO" id="GO:0034058">
    <property type="term" value="P:endosomal vesicle fusion"/>
    <property type="evidence" value="ECO:0007669"/>
    <property type="project" value="TreeGrafter"/>
</dbReference>
<evidence type="ECO:0000256" key="1">
    <source>
        <dbReference type="SAM" id="MobiDB-lite"/>
    </source>
</evidence>
<dbReference type="PANTHER" id="PTHR12616:SF8">
    <property type="entry name" value="VACUOLAR PROTEIN SORTING-ASSOCIATED PROTEIN 8 HOMOLOG"/>
    <property type="match status" value="1"/>
</dbReference>
<feature type="region of interest" description="Disordered" evidence="1">
    <location>
        <begin position="73"/>
        <end position="94"/>
    </location>
</feature>
<protein>
    <recommendedName>
        <fullName evidence="4">Vacuolar protein sorting-associated protein 8 central domain-containing protein</fullName>
    </recommendedName>
</protein>
<dbReference type="PANTHER" id="PTHR12616">
    <property type="entry name" value="VACUOLAR PROTEIN SORTING VPS41"/>
    <property type="match status" value="1"/>
</dbReference>